<evidence type="ECO:0000256" key="4">
    <source>
        <dbReference type="ARBA" id="ARBA00022692"/>
    </source>
</evidence>
<sequence>MNSNKLHGIIFALIAAICNSSIGIFSVKLFQAGLTANEIAFYKCLVGFLIIGLTLAIARRWKTAFYFIKTRWRAGLVCAFFGFFIPYHFETEAYINDNVSTVVFVLFGSSTVFLFILSALVEKRFFSVQEIMATCLSLFGLYLIFSQGQGIRIGLSKGLFFACIAGIGYGTFLFLTKKLNFGAGLPRIFSLLFFGSLYLSLPFASTIHPVELGINDFLFIICLTILPTIGGFWFTTKALTMVSSQSVQLVELSEPMFAVIFSRLFLGQYTTDLQYLGGCLIFFAILFYECPFTTRLSRKKSH</sequence>
<organism evidence="9 10">
    <name type="scientific">Salmonella enterica subsp. houtenae serovar 50:g,z51:-</name>
    <dbReference type="NCBI Taxonomy" id="1173947"/>
    <lineage>
        <taxon>Bacteria</taxon>
        <taxon>Pseudomonadati</taxon>
        <taxon>Pseudomonadota</taxon>
        <taxon>Gammaproteobacteria</taxon>
        <taxon>Enterobacterales</taxon>
        <taxon>Enterobacteriaceae</taxon>
        <taxon>Salmonella</taxon>
    </lineage>
</organism>
<evidence type="ECO:0000313" key="9">
    <source>
        <dbReference type="EMBL" id="PNO32290.1"/>
    </source>
</evidence>
<dbReference type="InterPro" id="IPR037185">
    <property type="entry name" value="EmrE-like"/>
</dbReference>
<evidence type="ECO:0000256" key="1">
    <source>
        <dbReference type="ARBA" id="ARBA00004651"/>
    </source>
</evidence>
<dbReference type="PANTHER" id="PTHR32322">
    <property type="entry name" value="INNER MEMBRANE TRANSPORTER"/>
    <property type="match status" value="1"/>
</dbReference>
<dbReference type="AlphaFoldDB" id="A0A2K0JAI1"/>
<dbReference type="SUPFAM" id="SSF103481">
    <property type="entry name" value="Multidrug resistance efflux transporter EmrE"/>
    <property type="match status" value="2"/>
</dbReference>
<feature type="transmembrane region" description="Helical" evidence="7">
    <location>
        <begin position="70"/>
        <end position="89"/>
    </location>
</feature>
<protein>
    <submittedName>
        <fullName evidence="9">EamA/RhaT family transporter</fullName>
    </submittedName>
</protein>
<reference evidence="10" key="1">
    <citation type="submission" date="2017-12" db="EMBL/GenBank/DDBJ databases">
        <title>FDA dAtabase for Regulatory Grade micrObial Sequences (FDA-ARGOS): Supporting development and validation of Infectious Disease Dx tests.</title>
        <authorList>
            <person name="Sichtig H."/>
            <person name="Tallon L."/>
            <person name="Sadzewicz L."/>
            <person name="Sengamalay N."/>
            <person name="Nagaraj S."/>
            <person name="Vavikolanu K."/>
            <person name="Aluvathingal J."/>
            <person name="Nadendla S."/>
            <person name="Pirone D.C."/>
            <person name="Hoffman M."/>
            <person name="Muruvanda T."/>
            <person name="Allard M."/>
            <person name="Evans P."/>
        </authorList>
    </citation>
    <scope>NUCLEOTIDE SEQUENCE [LARGE SCALE GENOMIC DNA]</scope>
    <source>
        <strain evidence="10">FDAARGOS_55</strain>
    </source>
</reference>
<comment type="caution">
    <text evidence="9">The sequence shown here is derived from an EMBL/GenBank/DDBJ whole genome shotgun (WGS) entry which is preliminary data.</text>
</comment>
<comment type="subcellular location">
    <subcellularLocation>
        <location evidence="1">Cell membrane</location>
        <topology evidence="1">Multi-pass membrane protein</topology>
    </subcellularLocation>
</comment>
<proteinExistence type="inferred from homology"/>
<evidence type="ECO:0000256" key="7">
    <source>
        <dbReference type="SAM" id="Phobius"/>
    </source>
</evidence>
<accession>A0A2K0JAI1</accession>
<feature type="transmembrane region" description="Helical" evidence="7">
    <location>
        <begin position="128"/>
        <end position="146"/>
    </location>
</feature>
<gene>
    <name evidence="9" type="ORF">RK55_003080</name>
</gene>
<feature type="domain" description="EamA" evidence="8">
    <location>
        <begin position="8"/>
        <end position="145"/>
    </location>
</feature>
<feature type="transmembrane region" description="Helical" evidence="7">
    <location>
        <begin position="39"/>
        <end position="58"/>
    </location>
</feature>
<dbReference type="Proteomes" id="UP000236163">
    <property type="component" value="Unassembled WGS sequence"/>
</dbReference>
<keyword evidence="4 7" id="KW-0812">Transmembrane</keyword>
<feature type="transmembrane region" description="Helical" evidence="7">
    <location>
        <begin position="217"/>
        <end position="235"/>
    </location>
</feature>
<feature type="transmembrane region" description="Helical" evidence="7">
    <location>
        <begin position="158"/>
        <end position="176"/>
    </location>
</feature>
<dbReference type="EMBL" id="JWSP02000004">
    <property type="protein sequence ID" value="PNO32290.1"/>
    <property type="molecule type" value="Genomic_DNA"/>
</dbReference>
<evidence type="ECO:0000259" key="8">
    <source>
        <dbReference type="Pfam" id="PF00892"/>
    </source>
</evidence>
<keyword evidence="3" id="KW-1003">Cell membrane</keyword>
<dbReference type="PANTHER" id="PTHR32322:SF2">
    <property type="entry name" value="EAMA DOMAIN-CONTAINING PROTEIN"/>
    <property type="match status" value="1"/>
</dbReference>
<feature type="transmembrane region" description="Helical" evidence="7">
    <location>
        <begin position="7"/>
        <end position="27"/>
    </location>
</feature>
<name>A0A2K0JAI1_SALHO</name>
<comment type="similarity">
    <text evidence="2">Belongs to the EamA transporter family.</text>
</comment>
<feature type="domain" description="EamA" evidence="8">
    <location>
        <begin position="157"/>
        <end position="287"/>
    </location>
</feature>
<evidence type="ECO:0000256" key="5">
    <source>
        <dbReference type="ARBA" id="ARBA00022989"/>
    </source>
</evidence>
<dbReference type="InterPro" id="IPR050638">
    <property type="entry name" value="AA-Vitamin_Transporters"/>
</dbReference>
<dbReference type="GO" id="GO:0005886">
    <property type="term" value="C:plasma membrane"/>
    <property type="evidence" value="ECO:0007669"/>
    <property type="project" value="UniProtKB-SubCell"/>
</dbReference>
<evidence type="ECO:0000256" key="2">
    <source>
        <dbReference type="ARBA" id="ARBA00007362"/>
    </source>
</evidence>
<keyword evidence="5 7" id="KW-1133">Transmembrane helix</keyword>
<feature type="transmembrane region" description="Helical" evidence="7">
    <location>
        <begin position="273"/>
        <end position="292"/>
    </location>
</feature>
<evidence type="ECO:0000256" key="3">
    <source>
        <dbReference type="ARBA" id="ARBA00022475"/>
    </source>
</evidence>
<feature type="transmembrane region" description="Helical" evidence="7">
    <location>
        <begin position="188"/>
        <end position="205"/>
    </location>
</feature>
<dbReference type="InterPro" id="IPR000620">
    <property type="entry name" value="EamA_dom"/>
</dbReference>
<evidence type="ECO:0000256" key="6">
    <source>
        <dbReference type="ARBA" id="ARBA00023136"/>
    </source>
</evidence>
<keyword evidence="6 7" id="KW-0472">Membrane</keyword>
<feature type="transmembrane region" description="Helical" evidence="7">
    <location>
        <begin position="101"/>
        <end position="121"/>
    </location>
</feature>
<evidence type="ECO:0000313" key="10">
    <source>
        <dbReference type="Proteomes" id="UP000236163"/>
    </source>
</evidence>
<dbReference type="Pfam" id="PF00892">
    <property type="entry name" value="EamA"/>
    <property type="match status" value="2"/>
</dbReference>